<name>A0A934NG59_9BACT</name>
<dbReference type="InterPro" id="IPR016161">
    <property type="entry name" value="Ald_DH/histidinol_DH"/>
</dbReference>
<keyword evidence="3" id="KW-0560">Oxidoreductase</keyword>
<gene>
    <name evidence="5" type="ORF">JF887_08835</name>
</gene>
<accession>A0A934NG59</accession>
<dbReference type="InterPro" id="IPR016163">
    <property type="entry name" value="Ald_DH_C"/>
</dbReference>
<dbReference type="Proteomes" id="UP000614410">
    <property type="component" value="Unassembled WGS sequence"/>
</dbReference>
<comment type="caution">
    <text evidence="5">The sequence shown here is derived from an EMBL/GenBank/DDBJ whole genome shotgun (WGS) entry which is preliminary data.</text>
</comment>
<evidence type="ECO:0000256" key="3">
    <source>
        <dbReference type="ARBA" id="ARBA00023002"/>
    </source>
</evidence>
<dbReference type="AlphaFoldDB" id="A0A934NG59"/>
<dbReference type="Gene3D" id="3.40.605.10">
    <property type="entry name" value="Aldehyde Dehydrogenase, Chain A, domain 1"/>
    <property type="match status" value="1"/>
</dbReference>
<evidence type="ECO:0000259" key="4">
    <source>
        <dbReference type="Pfam" id="PF00171"/>
    </source>
</evidence>
<dbReference type="SUPFAM" id="SSF53720">
    <property type="entry name" value="ALDH-like"/>
    <property type="match status" value="1"/>
</dbReference>
<dbReference type="Pfam" id="PF00171">
    <property type="entry name" value="Aldedh"/>
    <property type="match status" value="1"/>
</dbReference>
<dbReference type="InterPro" id="IPR044148">
    <property type="entry name" value="ALDH_GabD1-like"/>
</dbReference>
<evidence type="ECO:0000256" key="1">
    <source>
        <dbReference type="ARBA" id="ARBA00009986"/>
    </source>
</evidence>
<evidence type="ECO:0000313" key="6">
    <source>
        <dbReference type="Proteomes" id="UP000614410"/>
    </source>
</evidence>
<dbReference type="FunFam" id="3.40.605.10:FF:000012">
    <property type="entry name" value="NAD-dependent succinate-semialdehyde dehydrogenase"/>
    <property type="match status" value="1"/>
</dbReference>
<dbReference type="PANTHER" id="PTHR43217">
    <property type="entry name" value="SUCCINATE SEMIALDEHYDE DEHYDROGENASE [NAD(P)+] SAD"/>
    <property type="match status" value="1"/>
</dbReference>
<dbReference type="CDD" id="cd07100">
    <property type="entry name" value="ALDH_SSADH1_GabD1"/>
    <property type="match status" value="1"/>
</dbReference>
<dbReference type="PANTHER" id="PTHR43217:SF1">
    <property type="entry name" value="SUCCINATE SEMIALDEHYDE DEHYDROGENASE [NAD(P)+] SAD"/>
    <property type="match status" value="1"/>
</dbReference>
<feature type="domain" description="Aldehyde dehydrogenase" evidence="4">
    <location>
        <begin position="2"/>
        <end position="449"/>
    </location>
</feature>
<dbReference type="FunFam" id="3.40.309.10:FF:000010">
    <property type="entry name" value="Gamma-aminobutyraldehyde dehydrogenase"/>
    <property type="match status" value="1"/>
</dbReference>
<protein>
    <submittedName>
        <fullName evidence="5">NAD-dependent succinate-semialdehyde dehydrogenase</fullName>
    </submittedName>
</protein>
<dbReference type="InterPro" id="IPR016162">
    <property type="entry name" value="Ald_DH_N"/>
</dbReference>
<comment type="similarity">
    <text evidence="1">Belongs to the aldehyde dehydrogenase family.</text>
</comment>
<dbReference type="InterPro" id="IPR047110">
    <property type="entry name" value="GABD/Sad-like"/>
</dbReference>
<dbReference type="InterPro" id="IPR016160">
    <property type="entry name" value="Ald_DH_CS_CYS"/>
</dbReference>
<dbReference type="Gene3D" id="3.40.309.10">
    <property type="entry name" value="Aldehyde Dehydrogenase, Chain A, domain 2"/>
    <property type="match status" value="1"/>
</dbReference>
<sequence>MRSVNPTTEQEIATYPMHTANDVDDALDRAVSRHQSWRSTPVQVRCSLMATVGGLLRERRDSLAALITAEMGKPIAESRAEVEKCAFACEWFAEKSPGFLADQASPSDSSRSFVAFEPLGTVFAGMPWNFPLWQVFRFAAPGLCAGNCAVLKHASNVCGCALAIGDLFRDAGFPDGVFSVLLVASEQIASIIEDRRIAAVTLTGSTAAGRSVATAAGRSLKPAVLELGGSDAFIVLEDADVEEAATIAARSRFQNAGQSCIAAKRFIVVDAVADQFEELLVERARAVVVGDPLRDAVTMGPLARSDLRDTFERQVRESLALGATLRCGAQRPEGRGYFVTPAVITGCTPAMAAYREETFGPLAAVMRVRSADEAISAANESDFGLGGNIWTRDEERGLSLARRMESGGVYINGMTHSDPRIPFGGVKESGYGRELAIFGIREFVNAKTIWLPEADATLQKRVVE</sequence>
<dbReference type="GO" id="GO:0004030">
    <property type="term" value="F:aldehyde dehydrogenase [NAD(P)+] activity"/>
    <property type="evidence" value="ECO:0007669"/>
    <property type="project" value="InterPro"/>
</dbReference>
<dbReference type="PROSITE" id="PS00070">
    <property type="entry name" value="ALDEHYDE_DEHYDR_CYS"/>
    <property type="match status" value="1"/>
</dbReference>
<evidence type="ECO:0000313" key="5">
    <source>
        <dbReference type="EMBL" id="MBJ7609515.1"/>
    </source>
</evidence>
<dbReference type="InterPro" id="IPR015590">
    <property type="entry name" value="Aldehyde_DH_dom"/>
</dbReference>
<evidence type="ECO:0000256" key="2">
    <source>
        <dbReference type="ARBA" id="ARBA00022857"/>
    </source>
</evidence>
<dbReference type="GO" id="GO:0004777">
    <property type="term" value="F:succinate-semialdehyde dehydrogenase (NAD+) activity"/>
    <property type="evidence" value="ECO:0007669"/>
    <property type="project" value="TreeGrafter"/>
</dbReference>
<dbReference type="EMBL" id="JAEKNN010000046">
    <property type="protein sequence ID" value="MBJ7609515.1"/>
    <property type="molecule type" value="Genomic_DNA"/>
</dbReference>
<organism evidence="5 6">
    <name type="scientific">Candidatus Amunia macphersoniae</name>
    <dbReference type="NCBI Taxonomy" id="3127014"/>
    <lineage>
        <taxon>Bacteria</taxon>
        <taxon>Bacillati</taxon>
        <taxon>Candidatus Dormiibacterota</taxon>
        <taxon>Candidatus Dormibacteria</taxon>
        <taxon>Candidatus Aeolococcales</taxon>
        <taxon>Candidatus Aeolococcaceae</taxon>
        <taxon>Candidatus Amunia</taxon>
    </lineage>
</organism>
<keyword evidence="2" id="KW-0521">NADP</keyword>
<reference evidence="5 6" key="1">
    <citation type="submission" date="2020-10" db="EMBL/GenBank/DDBJ databases">
        <title>Ca. Dormibacterota MAGs.</title>
        <authorList>
            <person name="Montgomery K."/>
        </authorList>
    </citation>
    <scope>NUCLEOTIDE SEQUENCE [LARGE SCALE GENOMIC DNA]</scope>
    <source>
        <strain evidence="5">Mitchell_Peninsula_5</strain>
    </source>
</reference>
<proteinExistence type="inferred from homology"/>